<keyword evidence="2" id="KW-0812">Transmembrane</keyword>
<dbReference type="Gene3D" id="1.25.40.10">
    <property type="entry name" value="Tetratricopeptide repeat domain"/>
    <property type="match status" value="1"/>
</dbReference>
<dbReference type="Proteomes" id="UP001205035">
    <property type="component" value="Unassembled WGS sequence"/>
</dbReference>
<accession>A0AAJ1FG29</accession>
<dbReference type="EMBL" id="JANGBQ010000004">
    <property type="protein sequence ID" value="MCQ5082040.1"/>
    <property type="molecule type" value="Genomic_DNA"/>
</dbReference>
<dbReference type="SUPFAM" id="SSF81901">
    <property type="entry name" value="HCP-like"/>
    <property type="match status" value="1"/>
</dbReference>
<keyword evidence="2" id="KW-1133">Transmembrane helix</keyword>
<evidence type="ECO:0000313" key="5">
    <source>
        <dbReference type="Proteomes" id="UP001205035"/>
    </source>
</evidence>
<evidence type="ECO:0000313" key="4">
    <source>
        <dbReference type="EMBL" id="MCQ5082040.1"/>
    </source>
</evidence>
<feature type="transmembrane region" description="Helical" evidence="2">
    <location>
        <begin position="331"/>
        <end position="351"/>
    </location>
</feature>
<dbReference type="Pfam" id="PF19904">
    <property type="entry name" value="DUF6377"/>
    <property type="match status" value="1"/>
</dbReference>
<organism evidence="4 5">
    <name type="scientific">Alistipes onderdonkii</name>
    <dbReference type="NCBI Taxonomy" id="328813"/>
    <lineage>
        <taxon>Bacteria</taxon>
        <taxon>Pseudomonadati</taxon>
        <taxon>Bacteroidota</taxon>
        <taxon>Bacteroidia</taxon>
        <taxon>Bacteroidales</taxon>
        <taxon>Rikenellaceae</taxon>
        <taxon>Alistipes</taxon>
    </lineage>
</organism>
<reference evidence="4" key="1">
    <citation type="submission" date="2022-06" db="EMBL/GenBank/DDBJ databases">
        <title>Isolation of gut microbiota from human fecal samples.</title>
        <authorList>
            <person name="Pamer E.G."/>
            <person name="Barat B."/>
            <person name="Waligurski E."/>
            <person name="Medina S."/>
            <person name="Paddock L."/>
            <person name="Mostad J."/>
        </authorList>
    </citation>
    <scope>NUCLEOTIDE SEQUENCE</scope>
    <source>
        <strain evidence="4">DFI.6.22</strain>
    </source>
</reference>
<feature type="domain" description="DUF6377" evidence="3">
    <location>
        <begin position="260"/>
        <end position="507"/>
    </location>
</feature>
<dbReference type="InterPro" id="IPR045957">
    <property type="entry name" value="DUF6377"/>
</dbReference>
<protein>
    <submittedName>
        <fullName evidence="4">DUF6377 domain-containing protein</fullName>
    </submittedName>
</protein>
<sequence length="544" mass="62984">MRKLNISPPRLVFMAGVALLCACHKSENEQIFDKLDRVIAKKYLYEERFVRHADSLRRELRAAGDDTLRWQTANRLFDSYITYNIDTAARYAGLMHNYADATGSREMKFLSTTCDVSVLIARNNIEEAYERILSLDTVGITRRMRASYYTQQMVVFGRLASGDGSEARRKAYADSLFRLRHTRIGFDGHSRVTRQRMYALELMDLNRYDEALEVLLPLYDPAKYNSRTLARIAYNIANAYYLLGDVEQHKYWLATAAICDLQTPVREYLSLYNLALLMFEQQDMERAARYIQCTMADMLACNYNTRILHSSQAEMIINQAVVYSINSRSRILTVMINIFMGLFVIIVLLLIHTLRQHARQRRTNAQLSAVNAQLSERNEQFRQLNDCLRDANKIKDNYVFRYMLLATQYLGRVGEYRGELLKTAKSEGSEALMRKLRSPSDVDRDYRDFYRIFDETFLGIFPDFVEQVNALLEEPARFPVRADRTLPTELRILAVMRLGITDSGRIAGFLNCASATVYTYRTKLRNSALGSRSDFETRIKHIGL</sequence>
<evidence type="ECO:0000256" key="1">
    <source>
        <dbReference type="SAM" id="Coils"/>
    </source>
</evidence>
<dbReference type="InterPro" id="IPR011990">
    <property type="entry name" value="TPR-like_helical_dom_sf"/>
</dbReference>
<name>A0AAJ1FG29_9BACT</name>
<feature type="coiled-coil region" evidence="1">
    <location>
        <begin position="364"/>
        <end position="391"/>
    </location>
</feature>
<dbReference type="AlphaFoldDB" id="A0AAJ1FG29"/>
<dbReference type="RefSeq" id="WP_256166150.1">
    <property type="nucleotide sequence ID" value="NZ_JANGBQ010000004.1"/>
</dbReference>
<proteinExistence type="predicted"/>
<dbReference type="PROSITE" id="PS51257">
    <property type="entry name" value="PROKAR_LIPOPROTEIN"/>
    <property type="match status" value="1"/>
</dbReference>
<gene>
    <name evidence="4" type="ORF">NE651_03945</name>
</gene>
<evidence type="ECO:0000256" key="2">
    <source>
        <dbReference type="SAM" id="Phobius"/>
    </source>
</evidence>
<evidence type="ECO:0000259" key="3">
    <source>
        <dbReference type="Pfam" id="PF19904"/>
    </source>
</evidence>
<comment type="caution">
    <text evidence="4">The sequence shown here is derived from an EMBL/GenBank/DDBJ whole genome shotgun (WGS) entry which is preliminary data.</text>
</comment>
<keyword evidence="1" id="KW-0175">Coiled coil</keyword>
<keyword evidence="2" id="KW-0472">Membrane</keyword>